<gene>
    <name evidence="2" type="ORF">DFO61_1277</name>
</gene>
<dbReference type="GO" id="GO:0016301">
    <property type="term" value="F:kinase activity"/>
    <property type="evidence" value="ECO:0007669"/>
    <property type="project" value="UniProtKB-KW"/>
</dbReference>
<keyword evidence="2" id="KW-0418">Kinase</keyword>
<dbReference type="Proteomes" id="UP000265836">
    <property type="component" value="Unassembled WGS sequence"/>
</dbReference>
<proteinExistence type="predicted"/>
<keyword evidence="2" id="KW-0808">Transferase</keyword>
<dbReference type="EMBL" id="QXDA01000002">
    <property type="protein sequence ID" value="RIA34623.1"/>
    <property type="molecule type" value="Genomic_DNA"/>
</dbReference>
<evidence type="ECO:0000259" key="1">
    <source>
        <dbReference type="Pfam" id="PF01636"/>
    </source>
</evidence>
<organism evidence="2 3">
    <name type="scientific">Ectopseudomonas oleovorans</name>
    <name type="common">Pseudomonas oleovorans</name>
    <dbReference type="NCBI Taxonomy" id="301"/>
    <lineage>
        <taxon>Bacteria</taxon>
        <taxon>Pseudomonadati</taxon>
        <taxon>Pseudomonadota</taxon>
        <taxon>Gammaproteobacteria</taxon>
        <taxon>Pseudomonadales</taxon>
        <taxon>Pseudomonadaceae</taxon>
        <taxon>Ectopseudomonas</taxon>
    </lineage>
</organism>
<feature type="domain" description="Aminoglycoside phosphotransferase" evidence="1">
    <location>
        <begin position="36"/>
        <end position="126"/>
    </location>
</feature>
<reference evidence="2 3" key="1">
    <citation type="submission" date="2018-08" db="EMBL/GenBank/DDBJ databases">
        <title>Genome sequencing of rice bacterial endophytes.</title>
        <authorList>
            <person name="Venturi V."/>
        </authorList>
    </citation>
    <scope>NUCLEOTIDE SEQUENCE [LARGE SCALE GENOMIC DNA]</scope>
    <source>
        <strain evidence="2 3">E1205</strain>
    </source>
</reference>
<protein>
    <submittedName>
        <fullName evidence="2">Lipopolysaccharide kinase (Kdo/WaaP) family protein</fullName>
    </submittedName>
</protein>
<evidence type="ECO:0000313" key="3">
    <source>
        <dbReference type="Proteomes" id="UP000265836"/>
    </source>
</evidence>
<dbReference type="RefSeq" id="WP_119692046.1">
    <property type="nucleotide sequence ID" value="NZ_QXDA01000002.1"/>
</dbReference>
<dbReference type="AlphaFoldDB" id="A0A397NGG4"/>
<name>A0A397NGG4_ECTOL</name>
<dbReference type="InterPro" id="IPR002575">
    <property type="entry name" value="Aminoglycoside_PTrfase"/>
</dbReference>
<accession>A0A397NGG4</accession>
<dbReference type="Pfam" id="PF01636">
    <property type="entry name" value="APH"/>
    <property type="match status" value="1"/>
</dbReference>
<evidence type="ECO:0000313" key="2">
    <source>
        <dbReference type="EMBL" id="RIA34623.1"/>
    </source>
</evidence>
<dbReference type="InterPro" id="IPR011009">
    <property type="entry name" value="Kinase-like_dom_sf"/>
</dbReference>
<sequence length="209" mass="24431">MRIVTANELQNWLANGQVLEQDSRGPKVVRLDNGSFLKIFRSQKLLLSRWRPQARRFARNAERLRALGVPTPEVLECCWLEQNRSTSACLYSPLQGAPLDSLFKEQREQFDRDLPNLVAFIKQLHRQGIYFRSLHLGNVLKLPDGGFGLIDFLDLRFKDAPLSRSLIQRNFAHLRNYLERRQVENFPWDRLMECYEGDSSLDSDIADRR</sequence>
<dbReference type="SUPFAM" id="SSF56112">
    <property type="entry name" value="Protein kinase-like (PK-like)"/>
    <property type="match status" value="1"/>
</dbReference>
<comment type="caution">
    <text evidence="2">The sequence shown here is derived from an EMBL/GenBank/DDBJ whole genome shotgun (WGS) entry which is preliminary data.</text>
</comment>